<dbReference type="AlphaFoldDB" id="A0A134AHJ0"/>
<evidence type="ECO:0000313" key="3">
    <source>
        <dbReference type="Proteomes" id="UP000070442"/>
    </source>
</evidence>
<protein>
    <submittedName>
        <fullName evidence="2">Uncharacterized protein</fullName>
    </submittedName>
</protein>
<gene>
    <name evidence="2" type="ORF">HMPREF1863_00659</name>
</gene>
<sequence>MKKKRREKFSFGVAVGVVAFSTIATTGAIGFLALNKLQRFIQRSADTSVEVKLYERDWERLMDELEDEECEECDIYFECEN</sequence>
<organism evidence="2 3">
    <name type="scientific">Aedoeadaptatus coxii</name>
    <dbReference type="NCBI Taxonomy" id="755172"/>
    <lineage>
        <taxon>Bacteria</taxon>
        <taxon>Bacillati</taxon>
        <taxon>Bacillota</taxon>
        <taxon>Tissierellia</taxon>
        <taxon>Tissierellales</taxon>
        <taxon>Peptoniphilaceae</taxon>
        <taxon>Aedoeadaptatus</taxon>
    </lineage>
</organism>
<dbReference type="Proteomes" id="UP000070442">
    <property type="component" value="Unassembled WGS sequence"/>
</dbReference>
<feature type="transmembrane region" description="Helical" evidence="1">
    <location>
        <begin position="12"/>
        <end position="34"/>
    </location>
</feature>
<keyword evidence="1" id="KW-1133">Transmembrane helix</keyword>
<dbReference type="PATRIC" id="fig|755172.3.peg.632"/>
<keyword evidence="1" id="KW-0812">Transmembrane</keyword>
<keyword evidence="1" id="KW-0472">Membrane</keyword>
<proteinExistence type="predicted"/>
<comment type="caution">
    <text evidence="2">The sequence shown here is derived from an EMBL/GenBank/DDBJ whole genome shotgun (WGS) entry which is preliminary data.</text>
</comment>
<evidence type="ECO:0000313" key="2">
    <source>
        <dbReference type="EMBL" id="KXB67187.1"/>
    </source>
</evidence>
<keyword evidence="3" id="KW-1185">Reference proteome</keyword>
<accession>A0A134AHJ0</accession>
<evidence type="ECO:0000256" key="1">
    <source>
        <dbReference type="SAM" id="Phobius"/>
    </source>
</evidence>
<name>A0A134AHJ0_9FIRM</name>
<dbReference type="RefSeq" id="WP_068367236.1">
    <property type="nucleotide sequence ID" value="NZ_KQ960172.1"/>
</dbReference>
<dbReference type="OrthoDB" id="9910528at2"/>
<dbReference type="EMBL" id="LSDG01000022">
    <property type="protein sequence ID" value="KXB67187.1"/>
    <property type="molecule type" value="Genomic_DNA"/>
</dbReference>
<dbReference type="STRING" id="755172.HMPREF1863_00659"/>
<reference evidence="3" key="1">
    <citation type="submission" date="2016-01" db="EMBL/GenBank/DDBJ databases">
        <authorList>
            <person name="Mitreva M."/>
            <person name="Pepin K.H."/>
            <person name="Mihindukulasuriya K.A."/>
            <person name="Fulton R."/>
            <person name="Fronick C."/>
            <person name="O'Laughlin M."/>
            <person name="Miner T."/>
            <person name="Herter B."/>
            <person name="Rosa B.A."/>
            <person name="Cordes M."/>
            <person name="Tomlinson C."/>
            <person name="Wollam A."/>
            <person name="Palsikar V.B."/>
            <person name="Mardis E.R."/>
            <person name="Wilson R.K."/>
        </authorList>
    </citation>
    <scope>NUCLEOTIDE SEQUENCE [LARGE SCALE GENOMIC DNA]</scope>
    <source>
        <strain evidence="3">DNF00729</strain>
    </source>
</reference>